<name>A0AAE0PQP7_SORBR</name>
<dbReference type="Proteomes" id="UP001281003">
    <property type="component" value="Unassembled WGS sequence"/>
</dbReference>
<keyword evidence="2" id="KW-1133">Transmembrane helix</keyword>
<feature type="transmembrane region" description="Helical" evidence="2">
    <location>
        <begin position="192"/>
        <end position="213"/>
    </location>
</feature>
<keyword evidence="2" id="KW-0472">Membrane</keyword>
<organism evidence="3 4">
    <name type="scientific">Sordaria brevicollis</name>
    <dbReference type="NCBI Taxonomy" id="83679"/>
    <lineage>
        <taxon>Eukaryota</taxon>
        <taxon>Fungi</taxon>
        <taxon>Dikarya</taxon>
        <taxon>Ascomycota</taxon>
        <taxon>Pezizomycotina</taxon>
        <taxon>Sordariomycetes</taxon>
        <taxon>Sordariomycetidae</taxon>
        <taxon>Sordariales</taxon>
        <taxon>Sordariaceae</taxon>
        <taxon>Sordaria</taxon>
    </lineage>
</organism>
<evidence type="ECO:0000313" key="4">
    <source>
        <dbReference type="Proteomes" id="UP001281003"/>
    </source>
</evidence>
<keyword evidence="4" id="KW-1185">Reference proteome</keyword>
<dbReference type="AlphaFoldDB" id="A0AAE0PQP7"/>
<sequence length="668" mass="72718">MSPFYALDGGGGGAGWLESRVDTRWTPEGDYSSPAGGYGMGMLQSATNNSTDSHTFNQFRFAAARSIRTSTVILASFNTVAAFATAVGILVDTYQREKKENKGFRFSRNGFSFVPATEAFPLILSIGIVIQGITFAIAQSTGLDSLFGSGCTLIAVFMFPAVFIVPYIQLVFGLEVTIRSLLKRPFAPRGRWNVTICLIVVGLLLLVNLLVAILDRSSNFCITSLFWFVAHYSVGCFGLMVGISALLLVCAVVVFVRLHRSNKIELVERAAASRMVYYMALAIISEAFMLPYFYVIAFNGQRRHALNLSMVAAVVANISGLMTGGLYLFLKSNTISTIGPKNKDGDYENRREGYNKAERYESSGLDFDSHIMRPVTSPGKIRRMGSNASLIRTARDEEADHSPTTPTILFRAPTIPEPAQMPSTPPSANHMRKESYSLFPNRPPTARPSAALLPSTAYTPASSTPLDADTLKPPPSMGFLAARGHRRNSSLISSATVQIGLRLSSVENVPPLLSPGTDVHGINCPKLGRKNTIIPERKQQPPPLITDFDTPIVQEFPRRDSMTYTEPELDEQQPLETLSPTVYNPKSPAEEPVLLLSSKVYTPTSPAEKKLETLSPKVYSPTKPGPAEAEEVVTLSAKTYSPATPNKAKLPPPLDDGGELLSSARYTP</sequence>
<feature type="transmembrane region" description="Helical" evidence="2">
    <location>
        <begin position="276"/>
        <end position="296"/>
    </location>
</feature>
<reference evidence="3" key="1">
    <citation type="journal article" date="2023" name="Mol. Phylogenet. Evol.">
        <title>Genome-scale phylogeny and comparative genomics of the fungal order Sordariales.</title>
        <authorList>
            <person name="Hensen N."/>
            <person name="Bonometti L."/>
            <person name="Westerberg I."/>
            <person name="Brannstrom I.O."/>
            <person name="Guillou S."/>
            <person name="Cros-Aarteil S."/>
            <person name="Calhoun S."/>
            <person name="Haridas S."/>
            <person name="Kuo A."/>
            <person name="Mondo S."/>
            <person name="Pangilinan J."/>
            <person name="Riley R."/>
            <person name="LaButti K."/>
            <person name="Andreopoulos B."/>
            <person name="Lipzen A."/>
            <person name="Chen C."/>
            <person name="Yan M."/>
            <person name="Daum C."/>
            <person name="Ng V."/>
            <person name="Clum A."/>
            <person name="Steindorff A."/>
            <person name="Ohm R.A."/>
            <person name="Martin F."/>
            <person name="Silar P."/>
            <person name="Natvig D.O."/>
            <person name="Lalanne C."/>
            <person name="Gautier V."/>
            <person name="Ament-Velasquez S.L."/>
            <person name="Kruys A."/>
            <person name="Hutchinson M.I."/>
            <person name="Powell A.J."/>
            <person name="Barry K."/>
            <person name="Miller A.N."/>
            <person name="Grigoriev I.V."/>
            <person name="Debuchy R."/>
            <person name="Gladieux P."/>
            <person name="Hiltunen Thoren M."/>
            <person name="Johannesson H."/>
        </authorList>
    </citation>
    <scope>NUCLEOTIDE SEQUENCE</scope>
    <source>
        <strain evidence="3">FGSC 1904</strain>
    </source>
</reference>
<evidence type="ECO:0000256" key="1">
    <source>
        <dbReference type="SAM" id="MobiDB-lite"/>
    </source>
</evidence>
<feature type="transmembrane region" description="Helical" evidence="2">
    <location>
        <begin position="308"/>
        <end position="330"/>
    </location>
</feature>
<feature type="region of interest" description="Disordered" evidence="1">
    <location>
        <begin position="604"/>
        <end position="668"/>
    </location>
</feature>
<dbReference type="EMBL" id="JAUTDP010000001">
    <property type="protein sequence ID" value="KAK3403575.1"/>
    <property type="molecule type" value="Genomic_DNA"/>
</dbReference>
<evidence type="ECO:0000256" key="2">
    <source>
        <dbReference type="SAM" id="Phobius"/>
    </source>
</evidence>
<feature type="transmembrane region" description="Helical" evidence="2">
    <location>
        <begin position="119"/>
        <end position="138"/>
    </location>
</feature>
<reference evidence="3" key="2">
    <citation type="submission" date="2023-07" db="EMBL/GenBank/DDBJ databases">
        <authorList>
            <consortium name="Lawrence Berkeley National Laboratory"/>
            <person name="Haridas S."/>
            <person name="Hensen N."/>
            <person name="Bonometti L."/>
            <person name="Westerberg I."/>
            <person name="Brannstrom I.O."/>
            <person name="Guillou S."/>
            <person name="Cros-Aarteil S."/>
            <person name="Calhoun S."/>
            <person name="Kuo A."/>
            <person name="Mondo S."/>
            <person name="Pangilinan J."/>
            <person name="Riley R."/>
            <person name="LaButti K."/>
            <person name="Andreopoulos B."/>
            <person name="Lipzen A."/>
            <person name="Chen C."/>
            <person name="Yanf M."/>
            <person name="Daum C."/>
            <person name="Ng V."/>
            <person name="Clum A."/>
            <person name="Steindorff A."/>
            <person name="Ohm R."/>
            <person name="Martin F."/>
            <person name="Silar P."/>
            <person name="Natvig D."/>
            <person name="Lalanne C."/>
            <person name="Gautier V."/>
            <person name="Ament-velasquez S.L."/>
            <person name="Kruys A."/>
            <person name="Hutchinson M.I."/>
            <person name="Powell A.J."/>
            <person name="Barry K."/>
            <person name="Miller A.N."/>
            <person name="Grigoriev I.V."/>
            <person name="Debuchy R."/>
            <person name="Gladieux P."/>
            <person name="Thoren M.H."/>
            <person name="Johannesson H."/>
        </authorList>
    </citation>
    <scope>NUCLEOTIDE SEQUENCE</scope>
    <source>
        <strain evidence="3">FGSC 1904</strain>
    </source>
</reference>
<feature type="transmembrane region" description="Helical" evidence="2">
    <location>
        <begin position="150"/>
        <end position="172"/>
    </location>
</feature>
<feature type="transmembrane region" description="Helical" evidence="2">
    <location>
        <begin position="72"/>
        <end position="91"/>
    </location>
</feature>
<proteinExistence type="predicted"/>
<protein>
    <submittedName>
        <fullName evidence="3">Uncharacterized protein</fullName>
    </submittedName>
</protein>
<keyword evidence="2" id="KW-0812">Transmembrane</keyword>
<evidence type="ECO:0000313" key="3">
    <source>
        <dbReference type="EMBL" id="KAK3403575.1"/>
    </source>
</evidence>
<accession>A0AAE0PQP7</accession>
<feature type="transmembrane region" description="Helical" evidence="2">
    <location>
        <begin position="225"/>
        <end position="256"/>
    </location>
</feature>
<gene>
    <name evidence="3" type="ORF">B0T20DRAFT_30260</name>
</gene>
<comment type="caution">
    <text evidence="3">The sequence shown here is derived from an EMBL/GenBank/DDBJ whole genome shotgun (WGS) entry which is preliminary data.</text>
</comment>